<feature type="compositionally biased region" description="Basic and acidic residues" evidence="2">
    <location>
        <begin position="332"/>
        <end position="346"/>
    </location>
</feature>
<feature type="compositionally biased region" description="Basic and acidic residues" evidence="2">
    <location>
        <begin position="137"/>
        <end position="165"/>
    </location>
</feature>
<proteinExistence type="predicted"/>
<sequence>MVIASGSPSGSASSKLRRSRRLSSTRGLKVQLNVNTACSPDQTTRQDPNRKLDLCATTCRSVAETRGRASINWELNERISLSSGSSPGLEVRPDAKKGIELSGNRRKLETVEARRENNGLELMNVSGFQQQKPGSKQRKDSWPIDVDVIERRTGDESVIKSDSKYEIGVPSEGSTGSRKQRRQLSGGVKSLKSSSARNDDEEKEAAKWGRKKKDKVDKTNDSISKRLELIHELNQKILANYERFQQRSRFKSHSKDTKDTKDTLSKSSGGSKEQKKEGNEEHAVYAEAKRKGRTRLDGAIQRSCAQDSSRQRKLDSNDKLTLSRGHCQKPAASKDQRVDTLNEKRSTKTLSRSRVLRDNENFTMAPKPGFCESDRAPATRIEYNGRSKRNGERKSDLCSIDGREDSKWTHVDTAINDDTTDCLGSSRLYPETGYSSNEARVESSAASKEPVRRDETEEIDPADDRSRNVNVQRDEGVVDQTALEREILGTLDEAIERFDSKETIGSAKLDDEVANDAGKKDEKKKKKRDESNDSIASDGSLSELTGPKVARLQETFNSSWDSGVGVDVTGGSGWVRIHTGIESSLVYLTLDTTARDVCRDMLLGDDLSLFIQYGGEAGRRLATHEKPLEIQDQFLQKLGYQDVSRRSRLGVDPELRHLIAFHVGPASPLPELVGYSRCGYALVLKGLVFPQWKRRPLAVIGSRLFLYPACPESRPEWMELAGGGAVCYAPSRLGKLVLRITGFPRVTQQCHQSQQQEDSHHRETRHLYLGFHHPWDRDLWKSWIKQASSTKWWEKIAEQALRSRCKEETPTFKIRDRFSNEKSFSMPSEASEFLQLSRTEASLLRNVKNILEKN</sequence>
<reference evidence="4 5" key="1">
    <citation type="submission" date="2015-07" db="EMBL/GenBank/DDBJ databases">
        <title>The genome of Melipona quadrifasciata.</title>
        <authorList>
            <person name="Pan H."/>
            <person name="Kapheim K."/>
        </authorList>
    </citation>
    <scope>NUCLEOTIDE SEQUENCE [LARGE SCALE GENOMIC DNA]</scope>
    <source>
        <strain evidence="4">0111107301</strain>
        <tissue evidence="4">Whole body</tissue>
    </source>
</reference>
<dbReference type="GO" id="GO:0046872">
    <property type="term" value="F:metal ion binding"/>
    <property type="evidence" value="ECO:0007669"/>
    <property type="project" value="UniProtKB-KW"/>
</dbReference>
<dbReference type="EMBL" id="KQ435840">
    <property type="protein sequence ID" value="KOX71413.1"/>
    <property type="molecule type" value="Genomic_DNA"/>
</dbReference>
<feature type="compositionally biased region" description="Low complexity" evidence="2">
    <location>
        <begin position="184"/>
        <end position="195"/>
    </location>
</feature>
<dbReference type="Pfam" id="PF23010">
    <property type="entry name" value="RA_3"/>
    <property type="match status" value="1"/>
</dbReference>
<feature type="compositionally biased region" description="Polar residues" evidence="2">
    <location>
        <begin position="533"/>
        <end position="542"/>
    </location>
</feature>
<evidence type="ECO:0000256" key="1">
    <source>
        <dbReference type="ARBA" id="ARBA00022723"/>
    </source>
</evidence>
<evidence type="ECO:0000256" key="2">
    <source>
        <dbReference type="SAM" id="MobiDB-lite"/>
    </source>
</evidence>
<protein>
    <submittedName>
        <fullName evidence="4">PH domain leucine-rich repeat protein phosphatase 1</fullName>
    </submittedName>
</protein>
<dbReference type="InterPro" id="IPR055071">
    <property type="entry name" value="RA_PHLPP-like"/>
</dbReference>
<keyword evidence="1" id="KW-0479">Metal-binding</keyword>
<accession>A0A0M8ZX58</accession>
<keyword evidence="5" id="KW-1185">Reference proteome</keyword>
<evidence type="ECO:0000313" key="4">
    <source>
        <dbReference type="EMBL" id="KOX71413.1"/>
    </source>
</evidence>
<dbReference type="STRING" id="166423.A0A0M8ZX58"/>
<dbReference type="Proteomes" id="UP000053105">
    <property type="component" value="Unassembled WGS sequence"/>
</dbReference>
<organism evidence="4 5">
    <name type="scientific">Melipona quadrifasciata</name>
    <dbReference type="NCBI Taxonomy" id="166423"/>
    <lineage>
        <taxon>Eukaryota</taxon>
        <taxon>Metazoa</taxon>
        <taxon>Ecdysozoa</taxon>
        <taxon>Arthropoda</taxon>
        <taxon>Hexapoda</taxon>
        <taxon>Insecta</taxon>
        <taxon>Pterygota</taxon>
        <taxon>Neoptera</taxon>
        <taxon>Endopterygota</taxon>
        <taxon>Hymenoptera</taxon>
        <taxon>Apocrita</taxon>
        <taxon>Aculeata</taxon>
        <taxon>Apoidea</taxon>
        <taxon>Anthophila</taxon>
        <taxon>Apidae</taxon>
        <taxon>Melipona</taxon>
    </lineage>
</organism>
<evidence type="ECO:0000313" key="5">
    <source>
        <dbReference type="Proteomes" id="UP000053105"/>
    </source>
</evidence>
<dbReference type="OrthoDB" id="7635322at2759"/>
<feature type="compositionally biased region" description="Basic and acidic residues" evidence="2">
    <location>
        <begin position="309"/>
        <end position="318"/>
    </location>
</feature>
<feature type="region of interest" description="Disordered" evidence="2">
    <location>
        <begin position="1"/>
        <end position="26"/>
    </location>
</feature>
<name>A0A0M8ZX58_9HYME</name>
<feature type="compositionally biased region" description="Low complexity" evidence="2">
    <location>
        <begin position="1"/>
        <end position="14"/>
    </location>
</feature>
<feature type="compositionally biased region" description="Basic and acidic residues" evidence="2">
    <location>
        <begin position="253"/>
        <end position="264"/>
    </location>
</feature>
<evidence type="ECO:0000259" key="3">
    <source>
        <dbReference type="Pfam" id="PF23010"/>
    </source>
</evidence>
<feature type="region of interest" description="Disordered" evidence="2">
    <location>
        <begin position="419"/>
        <end position="473"/>
    </location>
</feature>
<feature type="compositionally biased region" description="Basic and acidic residues" evidence="2">
    <location>
        <begin position="462"/>
        <end position="473"/>
    </location>
</feature>
<feature type="compositionally biased region" description="Basic and acidic residues" evidence="2">
    <location>
        <begin position="197"/>
        <end position="207"/>
    </location>
</feature>
<feature type="region of interest" description="Disordered" evidence="2">
    <location>
        <begin position="509"/>
        <end position="542"/>
    </location>
</feature>
<feature type="region of interest" description="Disordered" evidence="2">
    <location>
        <begin position="247"/>
        <end position="353"/>
    </location>
</feature>
<feature type="compositionally biased region" description="Basic and acidic residues" evidence="2">
    <location>
        <begin position="272"/>
        <end position="289"/>
    </location>
</feature>
<gene>
    <name evidence="4" type="ORF">WN51_01686</name>
</gene>
<dbReference type="AlphaFoldDB" id="A0A0M8ZX58"/>
<feature type="region of interest" description="Disordered" evidence="2">
    <location>
        <begin position="122"/>
        <end position="220"/>
    </location>
</feature>
<feature type="domain" description="PHLPP-like RA" evidence="3">
    <location>
        <begin position="580"/>
        <end position="662"/>
    </location>
</feature>